<dbReference type="Pfam" id="PF03432">
    <property type="entry name" value="Relaxase"/>
    <property type="match status" value="1"/>
</dbReference>
<dbReference type="Proteomes" id="UP000539313">
    <property type="component" value="Unassembled WGS sequence"/>
</dbReference>
<proteinExistence type="predicted"/>
<dbReference type="EMBL" id="JACJII010000001">
    <property type="protein sequence ID" value="MBA9007265.1"/>
    <property type="molecule type" value="Genomic_DNA"/>
</dbReference>
<feature type="compositionally biased region" description="Basic and acidic residues" evidence="1">
    <location>
        <begin position="182"/>
        <end position="196"/>
    </location>
</feature>
<dbReference type="RefSeq" id="WP_182707890.1">
    <property type="nucleotide sequence ID" value="NZ_JACJII010000001.1"/>
</dbReference>
<organism evidence="3 4">
    <name type="scientific">Thermomonospora cellulosilytica</name>
    <dbReference type="NCBI Taxonomy" id="1411118"/>
    <lineage>
        <taxon>Bacteria</taxon>
        <taxon>Bacillati</taxon>
        <taxon>Actinomycetota</taxon>
        <taxon>Actinomycetes</taxon>
        <taxon>Streptosporangiales</taxon>
        <taxon>Thermomonosporaceae</taxon>
        <taxon>Thermomonospora</taxon>
    </lineage>
</organism>
<accession>A0A7W3N495</accession>
<protein>
    <recommendedName>
        <fullName evidence="2">MobA/VirD2-like nuclease domain-containing protein</fullName>
    </recommendedName>
</protein>
<dbReference type="InterPro" id="IPR005094">
    <property type="entry name" value="Endonuclease_MobA/VirD2"/>
</dbReference>
<evidence type="ECO:0000313" key="3">
    <source>
        <dbReference type="EMBL" id="MBA9007265.1"/>
    </source>
</evidence>
<feature type="region of interest" description="Disordered" evidence="1">
    <location>
        <begin position="576"/>
        <end position="607"/>
    </location>
</feature>
<comment type="caution">
    <text evidence="3">The sequence shown here is derived from an EMBL/GenBank/DDBJ whole genome shotgun (WGS) entry which is preliminary data.</text>
</comment>
<keyword evidence="4" id="KW-1185">Reference proteome</keyword>
<feature type="compositionally biased region" description="Pro residues" evidence="1">
    <location>
        <begin position="578"/>
        <end position="587"/>
    </location>
</feature>
<reference evidence="3 4" key="1">
    <citation type="submission" date="2020-08" db="EMBL/GenBank/DDBJ databases">
        <title>Sequencing the genomes of 1000 actinobacteria strains.</title>
        <authorList>
            <person name="Klenk H.-P."/>
        </authorList>
    </citation>
    <scope>NUCLEOTIDE SEQUENCE [LARGE SCALE GENOMIC DNA]</scope>
    <source>
        <strain evidence="3 4">DSM 45823</strain>
    </source>
</reference>
<feature type="domain" description="MobA/VirD2-like nuclease" evidence="2">
    <location>
        <begin position="70"/>
        <end position="166"/>
    </location>
</feature>
<evidence type="ECO:0000256" key="1">
    <source>
        <dbReference type="SAM" id="MobiDB-lite"/>
    </source>
</evidence>
<gene>
    <name evidence="3" type="ORF">HNR21_006147</name>
</gene>
<feature type="region of interest" description="Disordered" evidence="1">
    <location>
        <begin position="171"/>
        <end position="196"/>
    </location>
</feature>
<dbReference type="AlphaFoldDB" id="A0A7W3N495"/>
<feature type="region of interest" description="Disordered" evidence="1">
    <location>
        <begin position="281"/>
        <end position="306"/>
    </location>
</feature>
<evidence type="ECO:0000259" key="2">
    <source>
        <dbReference type="Pfam" id="PF03432"/>
    </source>
</evidence>
<evidence type="ECO:0000313" key="4">
    <source>
        <dbReference type="Proteomes" id="UP000539313"/>
    </source>
</evidence>
<sequence length="607" mass="67326">MIGKVLRGHRVQGLIRYLYGPGRFNEHRDPHIVAGFDVPAALEPALRPDGSRDFRRLDALLQQPLALLADRNYARPVWHLSVRAHPDDPVLSDQQWGDIARQIMDRTGLAPDGDTEAVRWIAVRHADDHIHIVATLARLDGTRPDVWNDGYRIRAACREIEEAYGLVRTAPADRTAARRPKRGETEKARRQHRPEPVRTTLRRQVLTAAAAAHDEQDFFDRLAAEGILVRIRFSRQDPDQRTGYAVALPGDTDRSGRPIWYSGGKLAPDLTLPKLRHRWTTHPSAGPATGPQSADHHPVTGRHLSRRTARAVLRTTVRQAADRSRTTEQFFDHLHKAGILVHRRHSTIDPAQITGYAVTLPDHTGPDRRPLWYSGGQLADDLTLPALQRRWAASSSPAAEPQPDLTAEERHAIYQDAARAAAHATAHIRRYAATNPYAAADACWAASDVLHVAAQATGNPHLRKAADAYDRAARPSYARLPRPTPAGNTLRTTARLLALTTGDRNTRLLITLLTSLAALIETIAQLRQTQQQIAQATAARTAYQHLHRAAPAGTPPWFGHDDQTLSAFQLAAADHPLPWRPPVPEPLTPTSRAASPMSPERRRSPTR</sequence>
<name>A0A7W3N495_9ACTN</name>